<evidence type="ECO:0000313" key="3">
    <source>
        <dbReference type="Proteomes" id="UP000474640"/>
    </source>
</evidence>
<evidence type="ECO:0000256" key="1">
    <source>
        <dbReference type="SAM" id="SignalP"/>
    </source>
</evidence>
<feature type="chain" id="PRO_5028995257" description="Peptidase A1 domain-containing protein" evidence="1">
    <location>
        <begin position="22"/>
        <end position="209"/>
    </location>
</feature>
<name>A0A7C8R5B5_ORBOL</name>
<dbReference type="Proteomes" id="UP000474640">
    <property type="component" value="Unassembled WGS sequence"/>
</dbReference>
<accession>A0A7C8R5B5</accession>
<proteinExistence type="predicted"/>
<evidence type="ECO:0008006" key="4">
    <source>
        <dbReference type="Google" id="ProtNLM"/>
    </source>
</evidence>
<reference evidence="2 3" key="1">
    <citation type="submission" date="2020-01" db="EMBL/GenBank/DDBJ databases">
        <authorList>
            <person name="Palmer J.M."/>
        </authorList>
    </citation>
    <scope>NUCLEOTIDE SEQUENCE [LARGE SCALE GENOMIC DNA]</scope>
    <source>
        <strain evidence="2 3">TWF970</strain>
    </source>
</reference>
<dbReference type="EMBL" id="JAABOJ010000057">
    <property type="protein sequence ID" value="KAF3273161.1"/>
    <property type="molecule type" value="Genomic_DNA"/>
</dbReference>
<sequence length="209" mass="22427">MFSSAPRAIGSLLLLFQLVSSVPTPQNTAPPVCDTANFDSFPTSLLNVNYIGNYKNLYWRAMTVGSSTLQVTGVQAHSGNNVAAWSFNSILSQGIPAMLADYQDSETESFDLCGFAYGCALPTGQGTIAIPSKCTLTVTGHFADGQTINKIFKYTPKGLREKMVKTPDGFFSEFKGLKKVTFETRGLLGIPATAVGLIDDVSYSVKLKA</sequence>
<gene>
    <name evidence="2" type="ORF">TWF970_009326</name>
</gene>
<protein>
    <recommendedName>
        <fullName evidence="4">Peptidase A1 domain-containing protein</fullName>
    </recommendedName>
</protein>
<dbReference type="AlphaFoldDB" id="A0A7C8R5B5"/>
<dbReference type="OrthoDB" id="4820608at2759"/>
<organism evidence="2 3">
    <name type="scientific">Orbilia oligospora</name>
    <name type="common">Nematode-trapping fungus</name>
    <name type="synonym">Arthrobotrys oligospora</name>
    <dbReference type="NCBI Taxonomy" id="2813651"/>
    <lineage>
        <taxon>Eukaryota</taxon>
        <taxon>Fungi</taxon>
        <taxon>Dikarya</taxon>
        <taxon>Ascomycota</taxon>
        <taxon>Pezizomycotina</taxon>
        <taxon>Orbiliomycetes</taxon>
        <taxon>Orbiliales</taxon>
        <taxon>Orbiliaceae</taxon>
        <taxon>Orbilia</taxon>
    </lineage>
</organism>
<feature type="signal peptide" evidence="1">
    <location>
        <begin position="1"/>
        <end position="21"/>
    </location>
</feature>
<keyword evidence="1" id="KW-0732">Signal</keyword>
<comment type="caution">
    <text evidence="2">The sequence shown here is derived from an EMBL/GenBank/DDBJ whole genome shotgun (WGS) entry which is preliminary data.</text>
</comment>
<evidence type="ECO:0000313" key="2">
    <source>
        <dbReference type="EMBL" id="KAF3273161.1"/>
    </source>
</evidence>